<dbReference type="STRING" id="525904.Tter_1611"/>
<organism evidence="8 9">
    <name type="scientific">Thermobaculum terrenum (strain ATCC BAA-798 / CCMEE 7001 / YNP1)</name>
    <dbReference type="NCBI Taxonomy" id="525904"/>
    <lineage>
        <taxon>Bacteria</taxon>
        <taxon>Bacillati</taxon>
        <taxon>Chloroflexota</taxon>
        <taxon>Chloroflexia</taxon>
        <taxon>Candidatus Thermobaculales</taxon>
        <taxon>Candidatus Thermobaculaceae</taxon>
        <taxon>Thermobaculum</taxon>
    </lineage>
</organism>
<keyword evidence="6" id="KW-0961">Cell wall biogenesis/degradation</keyword>
<dbReference type="Gene3D" id="3.40.630.30">
    <property type="match status" value="2"/>
</dbReference>
<dbReference type="AlphaFoldDB" id="D1CCK2"/>
<evidence type="ECO:0000256" key="2">
    <source>
        <dbReference type="ARBA" id="ARBA00022679"/>
    </source>
</evidence>
<dbReference type="KEGG" id="ttr:Tter_1611"/>
<dbReference type="Proteomes" id="UP000000323">
    <property type="component" value="Chromosome 1"/>
</dbReference>
<dbReference type="InterPro" id="IPR016181">
    <property type="entry name" value="Acyl_CoA_acyltransferase"/>
</dbReference>
<evidence type="ECO:0000313" key="9">
    <source>
        <dbReference type="Proteomes" id="UP000000323"/>
    </source>
</evidence>
<evidence type="ECO:0000256" key="3">
    <source>
        <dbReference type="ARBA" id="ARBA00022960"/>
    </source>
</evidence>
<dbReference type="GO" id="GO:0071555">
    <property type="term" value="P:cell wall organization"/>
    <property type="evidence" value="ECO:0007669"/>
    <property type="project" value="UniProtKB-KW"/>
</dbReference>
<accession>D1CCK2</accession>
<dbReference type="SUPFAM" id="SSF55729">
    <property type="entry name" value="Acyl-CoA N-acyltransferases (Nat)"/>
    <property type="match status" value="2"/>
</dbReference>
<dbReference type="Pfam" id="PF02388">
    <property type="entry name" value="FemAB"/>
    <property type="match status" value="1"/>
</dbReference>
<dbReference type="GO" id="GO:0009252">
    <property type="term" value="P:peptidoglycan biosynthetic process"/>
    <property type="evidence" value="ECO:0007669"/>
    <property type="project" value="UniProtKB-KW"/>
</dbReference>
<evidence type="ECO:0000256" key="1">
    <source>
        <dbReference type="ARBA" id="ARBA00009943"/>
    </source>
</evidence>
<dbReference type="InterPro" id="IPR050644">
    <property type="entry name" value="PG_Glycine_Bridge_Synth"/>
</dbReference>
<dbReference type="GO" id="GO:0008360">
    <property type="term" value="P:regulation of cell shape"/>
    <property type="evidence" value="ECO:0007669"/>
    <property type="project" value="UniProtKB-KW"/>
</dbReference>
<evidence type="ECO:0000256" key="5">
    <source>
        <dbReference type="ARBA" id="ARBA00023315"/>
    </source>
</evidence>
<name>D1CCK2_THET1</name>
<proteinExistence type="inferred from homology"/>
<evidence type="ECO:0000259" key="7">
    <source>
        <dbReference type="PROSITE" id="PS51186"/>
    </source>
</evidence>
<dbReference type="HOGENOM" id="CLU_048411_0_1_0"/>
<dbReference type="InterPro" id="IPR003447">
    <property type="entry name" value="FEMABX"/>
</dbReference>
<dbReference type="OrthoDB" id="9793335at2"/>
<keyword evidence="9" id="KW-1185">Reference proteome</keyword>
<keyword evidence="5" id="KW-0012">Acyltransferase</keyword>
<gene>
    <name evidence="8" type="ordered locus">Tter_1611</name>
</gene>
<keyword evidence="3" id="KW-0133">Cell shape</keyword>
<dbReference type="PANTHER" id="PTHR36174">
    <property type="entry name" value="LIPID II:GLYCINE GLYCYLTRANSFERASE"/>
    <property type="match status" value="1"/>
</dbReference>
<dbReference type="GO" id="GO:0016747">
    <property type="term" value="F:acyltransferase activity, transferring groups other than amino-acyl groups"/>
    <property type="evidence" value="ECO:0007669"/>
    <property type="project" value="InterPro"/>
</dbReference>
<dbReference type="EMBL" id="CP001825">
    <property type="protein sequence ID" value="ACZ42517.1"/>
    <property type="molecule type" value="Genomic_DNA"/>
</dbReference>
<keyword evidence="4" id="KW-0573">Peptidoglycan synthesis</keyword>
<dbReference type="PANTHER" id="PTHR36174:SF1">
    <property type="entry name" value="LIPID II:GLYCINE GLYCYLTRANSFERASE"/>
    <property type="match status" value="1"/>
</dbReference>
<keyword evidence="2" id="KW-0808">Transferase</keyword>
<comment type="similarity">
    <text evidence="1">Belongs to the FemABX family.</text>
</comment>
<dbReference type="eggNOG" id="COG2348">
    <property type="taxonomic scope" value="Bacteria"/>
</dbReference>
<dbReference type="PROSITE" id="PS51191">
    <property type="entry name" value="FEMABX"/>
    <property type="match status" value="1"/>
</dbReference>
<dbReference type="PROSITE" id="PS51186">
    <property type="entry name" value="GNAT"/>
    <property type="match status" value="1"/>
</dbReference>
<sequence>MADINTVERLRSTRTRKYEVTETRSATREQWDKWLEDSPGGGHILQSYEWGEHKSRYGWKPVRLTLSDSGKVVGVGQFLVRKTPFVGGHVMYCPKGPWIPWDDEDAVRTFFKGVVTVAKRENAHTVKIEPEVLEKNEQVKGILKDLGFRKARYDLQFKTTMVVDLTPSEDEMLARMKGKTRYNIRLAQKKGVRIVEDDTPQALEDLYNLHRITAERDGFVLRPKSYYMAAWTKMKEAGRAHFFFAEHEGERLAGMVVYTFGHKYWYMIGASSNEKRNLMPTYLLQWEVMRWAKSQGLTYYDMVAIPNPDNLNESDPMWGLYRFKSGFGGEIVEFLGIYDLHVNKLRAWAWYNFEPLYYRLYMRLKNDNFY</sequence>
<dbReference type="GO" id="GO:0016755">
    <property type="term" value="F:aminoacyltransferase activity"/>
    <property type="evidence" value="ECO:0007669"/>
    <property type="project" value="InterPro"/>
</dbReference>
<reference evidence="9" key="1">
    <citation type="journal article" date="2010" name="Stand. Genomic Sci.">
        <title>Complete genome sequence of 'Thermobaculum terrenum' type strain (YNP1).</title>
        <authorList>
            <person name="Kiss H."/>
            <person name="Cleland D."/>
            <person name="Lapidus A."/>
            <person name="Lucas S."/>
            <person name="Glavina Del Rio T."/>
            <person name="Nolan M."/>
            <person name="Tice H."/>
            <person name="Han C."/>
            <person name="Goodwin L."/>
            <person name="Pitluck S."/>
            <person name="Liolios K."/>
            <person name="Ivanova N."/>
            <person name="Mavromatis K."/>
            <person name="Ovchinnikova G."/>
            <person name="Pati A."/>
            <person name="Chen A."/>
            <person name="Palaniappan K."/>
            <person name="Land M."/>
            <person name="Hauser L."/>
            <person name="Chang Y."/>
            <person name="Jeffries C."/>
            <person name="Lu M."/>
            <person name="Brettin T."/>
            <person name="Detter J."/>
            <person name="Goker M."/>
            <person name="Tindall B."/>
            <person name="Beck B."/>
            <person name="McDermott T."/>
            <person name="Woyke T."/>
            <person name="Bristow J."/>
            <person name="Eisen J."/>
            <person name="Markowitz V."/>
            <person name="Hugenholtz P."/>
            <person name="Kyrpides N."/>
            <person name="Klenk H."/>
            <person name="Cheng J."/>
        </authorList>
    </citation>
    <scope>NUCLEOTIDE SEQUENCE [LARGE SCALE GENOMIC DNA]</scope>
    <source>
        <strain evidence="9">ATCC BAA-798 / YNP1</strain>
    </source>
</reference>
<dbReference type="InterPro" id="IPR000182">
    <property type="entry name" value="GNAT_dom"/>
</dbReference>
<evidence type="ECO:0000313" key="8">
    <source>
        <dbReference type="EMBL" id="ACZ42517.1"/>
    </source>
</evidence>
<evidence type="ECO:0000256" key="6">
    <source>
        <dbReference type="ARBA" id="ARBA00023316"/>
    </source>
</evidence>
<feature type="domain" description="N-acetyltransferase" evidence="7">
    <location>
        <begin position="193"/>
        <end position="363"/>
    </location>
</feature>
<protein>
    <submittedName>
        <fullName evidence="8">Methicillin resistance protein</fullName>
    </submittedName>
</protein>
<evidence type="ECO:0000256" key="4">
    <source>
        <dbReference type="ARBA" id="ARBA00022984"/>
    </source>
</evidence>
<dbReference type="RefSeq" id="WP_012875551.1">
    <property type="nucleotide sequence ID" value="NC_013525.1"/>
</dbReference>